<proteinExistence type="predicted"/>
<feature type="signal peptide" evidence="2">
    <location>
        <begin position="1"/>
        <end position="31"/>
    </location>
</feature>
<accession>S3L188</accession>
<sequence>MKIVKFVKIAQNVKKLTLVFCAVLFLLPACKTSPAVPSDTPLSAAREGENAAAETTAEKEVPVPESLSEMPPESAGSVSSAGAESADKAGEPQPLDRIVRAEPQIENPNAESGSDRLIVSEPAPASAVKPAERIESENRGKKSTKSAEKIEPAVKIVRASNTPAQTSAGTASTPPAAQPPAREKNMPSAGTASTSTATQTPTASEPQVRVVPPTSSAASASVANVPARESTIETAQTPSSPTIISRTANANAASTPPAAQPPAREKNVPSAGTASTPAVRSDSTPARVTPAQTSANAGTARIQAENTPSAQSAIINRPAAARSSAQTPVTAAGTKRAESADLSAESGFGLSSEPEVELASEDGAGSSSETAVPAIVPRRSVNAKINQFIDIPYSGRKWIFLGETEATSPPVVRFVNRTFSGDDTLFSVQAKNPGKTVLHFYRQDALENTYIDDYVAVEVLDEKAVGTNEHVRAAEIAFGQSASAQAAASSPAAAELSNASSAGEGERTVPAASLPAAATGVSAAGGKTASDAAQKKSAEAEQLYAAAQKAFEEKRYNDSLTSLQEYEASAGEDSDKVLILRARLYESDSEKRNIKAALEAYEKIVTFFPESVFWDEAKRRSTYLRRFYFDIR</sequence>
<keyword evidence="4" id="KW-1185">Reference proteome</keyword>
<dbReference type="Gene3D" id="1.25.40.10">
    <property type="entry name" value="Tetratricopeptide repeat domain"/>
    <property type="match status" value="1"/>
</dbReference>
<evidence type="ECO:0000313" key="3">
    <source>
        <dbReference type="EMBL" id="EPF30539.1"/>
    </source>
</evidence>
<evidence type="ECO:0000313" key="4">
    <source>
        <dbReference type="Proteomes" id="UP000014541"/>
    </source>
</evidence>
<organism evidence="3 4">
    <name type="scientific">Treponema maltophilum ATCC 51939</name>
    <dbReference type="NCBI Taxonomy" id="1125699"/>
    <lineage>
        <taxon>Bacteria</taxon>
        <taxon>Pseudomonadati</taxon>
        <taxon>Spirochaetota</taxon>
        <taxon>Spirochaetia</taxon>
        <taxon>Spirochaetales</taxon>
        <taxon>Treponemataceae</taxon>
        <taxon>Treponema</taxon>
    </lineage>
</organism>
<feature type="compositionally biased region" description="Low complexity" evidence="1">
    <location>
        <begin position="162"/>
        <end position="175"/>
    </location>
</feature>
<dbReference type="HOGENOM" id="CLU_432715_0_0_12"/>
<feature type="compositionally biased region" description="Polar residues" evidence="1">
    <location>
        <begin position="270"/>
        <end position="297"/>
    </location>
</feature>
<dbReference type="PATRIC" id="fig|1125699.3.peg.873"/>
<dbReference type="STRING" id="1125699.HMPREF9194_00856"/>
<protein>
    <recommendedName>
        <fullName evidence="5">Outer membrane lipoprotein BamD-like domain-containing protein</fullName>
    </recommendedName>
</protein>
<evidence type="ECO:0008006" key="5">
    <source>
        <dbReference type="Google" id="ProtNLM"/>
    </source>
</evidence>
<feature type="region of interest" description="Disordered" evidence="1">
    <location>
        <begin position="34"/>
        <end position="371"/>
    </location>
</feature>
<feature type="compositionally biased region" description="Low complexity" evidence="1">
    <location>
        <begin position="73"/>
        <end position="84"/>
    </location>
</feature>
<dbReference type="EMBL" id="ATFF01000006">
    <property type="protein sequence ID" value="EPF30539.1"/>
    <property type="molecule type" value="Genomic_DNA"/>
</dbReference>
<feature type="compositionally biased region" description="Basic and acidic residues" evidence="1">
    <location>
        <begin position="130"/>
        <end position="152"/>
    </location>
</feature>
<gene>
    <name evidence="3" type="ORF">HMPREF9194_00856</name>
</gene>
<feature type="chain" id="PRO_5004523106" description="Outer membrane lipoprotein BamD-like domain-containing protein" evidence="2">
    <location>
        <begin position="32"/>
        <end position="632"/>
    </location>
</feature>
<feature type="compositionally biased region" description="Low complexity" evidence="1">
    <location>
        <begin position="188"/>
        <end position="227"/>
    </location>
</feature>
<dbReference type="AlphaFoldDB" id="S3L188"/>
<name>S3L188_TREMA</name>
<evidence type="ECO:0000256" key="2">
    <source>
        <dbReference type="SAM" id="SignalP"/>
    </source>
</evidence>
<dbReference type="RefSeq" id="WP_016525150.1">
    <property type="nucleotide sequence ID" value="NZ_KE332518.1"/>
</dbReference>
<comment type="caution">
    <text evidence="3">The sequence shown here is derived from an EMBL/GenBank/DDBJ whole genome shotgun (WGS) entry which is preliminary data.</text>
</comment>
<feature type="compositionally biased region" description="Low complexity" evidence="1">
    <location>
        <begin position="245"/>
        <end position="257"/>
    </location>
</feature>
<dbReference type="Proteomes" id="UP000014541">
    <property type="component" value="Unassembled WGS sequence"/>
</dbReference>
<reference evidence="3 4" key="1">
    <citation type="submission" date="2013-04" db="EMBL/GenBank/DDBJ databases">
        <title>The Genome Sequence of Treponema maltophilum ATCC 51939.</title>
        <authorList>
            <consortium name="The Broad Institute Genomics Platform"/>
            <person name="Earl A."/>
            <person name="Ward D."/>
            <person name="Feldgarden M."/>
            <person name="Gevers D."/>
            <person name="Leonetti C."/>
            <person name="Blanton J.M."/>
            <person name="Dewhirst F.E."/>
            <person name="Izard J."/>
            <person name="Walker B."/>
            <person name="Young S."/>
            <person name="Zeng Q."/>
            <person name="Gargeya S."/>
            <person name="Fitzgerald M."/>
            <person name="Haas B."/>
            <person name="Abouelleil A."/>
            <person name="Allen A.W."/>
            <person name="Alvarado L."/>
            <person name="Arachchi H.M."/>
            <person name="Berlin A.M."/>
            <person name="Chapman S.B."/>
            <person name="Gainer-Dewar J."/>
            <person name="Goldberg J."/>
            <person name="Griggs A."/>
            <person name="Gujja S."/>
            <person name="Hansen M."/>
            <person name="Howarth C."/>
            <person name="Imamovic A."/>
            <person name="Ireland A."/>
            <person name="Larimer J."/>
            <person name="McCowan C."/>
            <person name="Murphy C."/>
            <person name="Pearson M."/>
            <person name="Poon T.W."/>
            <person name="Priest M."/>
            <person name="Roberts A."/>
            <person name="Saif S."/>
            <person name="Shea T."/>
            <person name="Sisk P."/>
            <person name="Sykes S."/>
            <person name="Wortman J."/>
            <person name="Nusbaum C."/>
            <person name="Birren B."/>
        </authorList>
    </citation>
    <scope>NUCLEOTIDE SEQUENCE [LARGE SCALE GENOMIC DNA]</scope>
    <source>
        <strain evidence="3 4">ATCC 51939</strain>
    </source>
</reference>
<dbReference type="InterPro" id="IPR011990">
    <property type="entry name" value="TPR-like_helical_dom_sf"/>
</dbReference>
<feature type="compositionally biased region" description="Polar residues" evidence="1">
    <location>
        <begin position="304"/>
        <end position="314"/>
    </location>
</feature>
<dbReference type="OrthoDB" id="360241at2"/>
<dbReference type="eggNOG" id="COG4105">
    <property type="taxonomic scope" value="Bacteria"/>
</dbReference>
<feature type="compositionally biased region" description="Polar residues" evidence="1">
    <location>
        <begin position="232"/>
        <end position="244"/>
    </location>
</feature>
<keyword evidence="2" id="KW-0732">Signal</keyword>
<evidence type="ECO:0000256" key="1">
    <source>
        <dbReference type="SAM" id="MobiDB-lite"/>
    </source>
</evidence>